<proteinExistence type="inferred from homology"/>
<dbReference type="GO" id="GO:0055085">
    <property type="term" value="P:transmembrane transport"/>
    <property type="evidence" value="ECO:0007669"/>
    <property type="project" value="InterPro"/>
</dbReference>
<comment type="subcellular location">
    <subcellularLocation>
        <location evidence="1 7">Cell membrane</location>
        <topology evidence="1 7">Multi-pass membrane protein</topology>
    </subcellularLocation>
</comment>
<keyword evidence="2 7" id="KW-0813">Transport</keyword>
<sequence length="276" mass="30561">MSGNHSAYNKMGTIICALIGAVWALPFVWMITASLRPDSGGADIASLIPQWPLSVGYFQDALIYADWGTLYRNTIIFSVGILSAQLFSITTAGYVFAFVPFRGRELVFRLFLVQLMLWPIVLMVPNMVTLKSLGLLDTLLGAMLPYMASAFGIFMVRQAFRSVPKEMIEAAQVEGANLLHIFILVLLPAIWPTLLAFSIVSLTTHWNEYLWPLMVLSDMDTHTLTIGLVSFTTSAESGAEWGLIAAGTLLVCLPITLTFVLFQKHFISSFGFTQYK</sequence>
<comment type="caution">
    <text evidence="9">The sequence shown here is derived from an EMBL/GenBank/DDBJ whole genome shotgun (WGS) entry which is preliminary data.</text>
</comment>
<feature type="transmembrane region" description="Helical" evidence="7">
    <location>
        <begin position="134"/>
        <end position="156"/>
    </location>
</feature>
<protein>
    <submittedName>
        <fullName evidence="9">ABC transporter permease subunit</fullName>
    </submittedName>
</protein>
<name>A0A7K1KJX6_9BACT</name>
<feature type="transmembrane region" description="Helical" evidence="7">
    <location>
        <begin position="75"/>
        <end position="99"/>
    </location>
</feature>
<dbReference type="Proteomes" id="UP000461162">
    <property type="component" value="Unassembled WGS sequence"/>
</dbReference>
<organism evidence="9 10">
    <name type="scientific">Pseudodesulfovibrio alkaliphilus</name>
    <dbReference type="NCBI Taxonomy" id="2661613"/>
    <lineage>
        <taxon>Bacteria</taxon>
        <taxon>Pseudomonadati</taxon>
        <taxon>Thermodesulfobacteriota</taxon>
        <taxon>Desulfovibrionia</taxon>
        <taxon>Desulfovibrionales</taxon>
        <taxon>Desulfovibrionaceae</taxon>
    </lineage>
</organism>
<evidence type="ECO:0000256" key="3">
    <source>
        <dbReference type="ARBA" id="ARBA00022475"/>
    </source>
</evidence>
<comment type="similarity">
    <text evidence="7">Belongs to the binding-protein-dependent transport system permease family.</text>
</comment>
<dbReference type="AlphaFoldDB" id="A0A7K1KJX6"/>
<keyword evidence="10" id="KW-1185">Reference proteome</keyword>
<feature type="transmembrane region" description="Helical" evidence="7">
    <location>
        <begin position="12"/>
        <end position="31"/>
    </location>
</feature>
<dbReference type="GO" id="GO:0005886">
    <property type="term" value="C:plasma membrane"/>
    <property type="evidence" value="ECO:0007669"/>
    <property type="project" value="UniProtKB-SubCell"/>
</dbReference>
<dbReference type="PROSITE" id="PS50928">
    <property type="entry name" value="ABC_TM1"/>
    <property type="match status" value="1"/>
</dbReference>
<dbReference type="Pfam" id="PF00528">
    <property type="entry name" value="BPD_transp_1"/>
    <property type="match status" value="1"/>
</dbReference>
<evidence type="ECO:0000256" key="4">
    <source>
        <dbReference type="ARBA" id="ARBA00022692"/>
    </source>
</evidence>
<keyword evidence="5 7" id="KW-1133">Transmembrane helix</keyword>
<dbReference type="PANTHER" id="PTHR43744">
    <property type="entry name" value="ABC TRANSPORTER PERMEASE PROTEIN MG189-RELATED-RELATED"/>
    <property type="match status" value="1"/>
</dbReference>
<dbReference type="PANTHER" id="PTHR43744:SF3">
    <property type="entry name" value="LACTOSE TRANSPORT SYSTEM PERMEASE PROTEIN LACG"/>
    <property type="match status" value="1"/>
</dbReference>
<evidence type="ECO:0000259" key="8">
    <source>
        <dbReference type="PROSITE" id="PS50928"/>
    </source>
</evidence>
<evidence type="ECO:0000256" key="7">
    <source>
        <dbReference type="RuleBase" id="RU363032"/>
    </source>
</evidence>
<feature type="transmembrane region" description="Helical" evidence="7">
    <location>
        <begin position="177"/>
        <end position="202"/>
    </location>
</feature>
<evidence type="ECO:0000256" key="6">
    <source>
        <dbReference type="ARBA" id="ARBA00023136"/>
    </source>
</evidence>
<dbReference type="EMBL" id="WODC01000001">
    <property type="protein sequence ID" value="MUM76345.1"/>
    <property type="molecule type" value="Genomic_DNA"/>
</dbReference>
<evidence type="ECO:0000256" key="1">
    <source>
        <dbReference type="ARBA" id="ARBA00004651"/>
    </source>
</evidence>
<keyword evidence="4 7" id="KW-0812">Transmembrane</keyword>
<accession>A0A7K1KJX6</accession>
<dbReference type="InterPro" id="IPR000515">
    <property type="entry name" value="MetI-like"/>
</dbReference>
<evidence type="ECO:0000256" key="5">
    <source>
        <dbReference type="ARBA" id="ARBA00022989"/>
    </source>
</evidence>
<dbReference type="CDD" id="cd06261">
    <property type="entry name" value="TM_PBP2"/>
    <property type="match status" value="1"/>
</dbReference>
<reference evidence="9 10" key="1">
    <citation type="submission" date="2019-11" db="EMBL/GenBank/DDBJ databases">
        <title>Pseudodesulfovibrio alkaliphilus, sp. nov., an alkaliphilic sulfate-reducing bacteria from mud volcano of Taman peninsula, Russia.</title>
        <authorList>
            <person name="Frolova A."/>
            <person name="Merkel A.Y."/>
            <person name="Slobodkin A.I."/>
        </authorList>
    </citation>
    <scope>NUCLEOTIDE SEQUENCE [LARGE SCALE GENOMIC DNA]</scope>
    <source>
        <strain evidence="9 10">F-1</strain>
    </source>
</reference>
<feature type="domain" description="ABC transmembrane type-1" evidence="8">
    <location>
        <begin position="71"/>
        <end position="262"/>
    </location>
</feature>
<feature type="transmembrane region" description="Helical" evidence="7">
    <location>
        <begin position="106"/>
        <end position="128"/>
    </location>
</feature>
<evidence type="ECO:0000313" key="9">
    <source>
        <dbReference type="EMBL" id="MUM76345.1"/>
    </source>
</evidence>
<evidence type="ECO:0000313" key="10">
    <source>
        <dbReference type="Proteomes" id="UP000461162"/>
    </source>
</evidence>
<dbReference type="InterPro" id="IPR035906">
    <property type="entry name" value="MetI-like_sf"/>
</dbReference>
<gene>
    <name evidence="9" type="ORF">GKC30_01710</name>
</gene>
<keyword evidence="3" id="KW-1003">Cell membrane</keyword>
<dbReference type="Gene3D" id="1.10.3720.10">
    <property type="entry name" value="MetI-like"/>
    <property type="match status" value="1"/>
</dbReference>
<dbReference type="SUPFAM" id="SSF161098">
    <property type="entry name" value="MetI-like"/>
    <property type="match status" value="1"/>
</dbReference>
<feature type="transmembrane region" description="Helical" evidence="7">
    <location>
        <begin position="241"/>
        <end position="262"/>
    </location>
</feature>
<evidence type="ECO:0000256" key="2">
    <source>
        <dbReference type="ARBA" id="ARBA00022448"/>
    </source>
</evidence>
<keyword evidence="6 7" id="KW-0472">Membrane</keyword>